<dbReference type="PIRSF" id="PIRSF001365">
    <property type="entry name" value="DHDPS"/>
    <property type="match status" value="1"/>
</dbReference>
<evidence type="ECO:0000256" key="1">
    <source>
        <dbReference type="ARBA" id="ARBA00007592"/>
    </source>
</evidence>
<evidence type="ECO:0000256" key="5">
    <source>
        <dbReference type="PIRSR" id="PIRSR001365-1"/>
    </source>
</evidence>
<dbReference type="Gene3D" id="3.20.20.70">
    <property type="entry name" value="Aldolase class I"/>
    <property type="match status" value="1"/>
</dbReference>
<evidence type="ECO:0000256" key="3">
    <source>
        <dbReference type="ARBA" id="ARBA00023270"/>
    </source>
</evidence>
<sequence>MRGVVPPVLTPLTEAGEVDLETLRAHAERLIKAGVDALFVLGSSSEAVFLTRENRRAIITATVEQAAGRVPVIAGVIDATAPRVIEHVADAVECGANGLVATAPYYVRISGTEIANHFRLIHAAAPELPLFAYNIPVSVHTVLDIADVITLAREGVLAGVKDSGGSDSYTRNLCDARDKAGLSDFVVLTGSETTVDMDYLAGVDGVVPGLGNVDPVGYVELARTLAAGDFAEGKKQQARLTELMTITAVGDAPRMGGSAAGVGSFKVALKHLGHFPSLKMFDPHEPFTDEEIEKINAIVDAAQIREP</sequence>
<dbReference type="PROSITE" id="PS00666">
    <property type="entry name" value="DHDPS_2"/>
    <property type="match status" value="1"/>
</dbReference>
<evidence type="ECO:0000313" key="8">
    <source>
        <dbReference type="Proteomes" id="UP000185434"/>
    </source>
</evidence>
<feature type="active site" description="Schiff-base intermediate with substrate" evidence="5">
    <location>
        <position position="161"/>
    </location>
</feature>
<dbReference type="Pfam" id="PF00701">
    <property type="entry name" value="DHDPS"/>
    <property type="match status" value="1"/>
</dbReference>
<dbReference type="SMART" id="SM01130">
    <property type="entry name" value="DHDPS"/>
    <property type="match status" value="1"/>
</dbReference>
<evidence type="ECO:0000313" key="7">
    <source>
        <dbReference type="EMBL" id="APT88000.1"/>
    </source>
</evidence>
<comment type="similarity">
    <text evidence="1 4">Belongs to the DapA family.</text>
</comment>
<keyword evidence="8" id="KW-1185">Reference proteome</keyword>
<dbReference type="PRINTS" id="PR00146">
    <property type="entry name" value="DHPICSNTHASE"/>
</dbReference>
<dbReference type="SUPFAM" id="SSF51569">
    <property type="entry name" value="Aldolase"/>
    <property type="match status" value="1"/>
</dbReference>
<dbReference type="PANTHER" id="PTHR12128:SF66">
    <property type="entry name" value="4-HYDROXY-2-OXOGLUTARATE ALDOLASE, MITOCHONDRIAL"/>
    <property type="match status" value="1"/>
</dbReference>
<reference evidence="7 8" key="1">
    <citation type="submission" date="2014-08" db="EMBL/GenBank/DDBJ databases">
        <title>Complete genome sequence of Corynebacterium frankenforstense ST18(T) (=DSM 45800(T)), isolated from raw cow milk.</title>
        <authorList>
            <person name="Ruckert C."/>
            <person name="Albersmeier A."/>
            <person name="Winkler A."/>
            <person name="Lipski A."/>
            <person name="Kalinowski J."/>
        </authorList>
    </citation>
    <scope>NUCLEOTIDE SEQUENCE [LARGE SCALE GENOMIC DNA]</scope>
    <source>
        <strain evidence="7 8">ST18</strain>
    </source>
</reference>
<dbReference type="CDD" id="cd00408">
    <property type="entry name" value="DHDPS-like"/>
    <property type="match status" value="1"/>
</dbReference>
<accession>A0A1L7CQ73</accession>
<organism evidence="7 8">
    <name type="scientific">Corynebacterium frankenforstense DSM 45800</name>
    <dbReference type="NCBI Taxonomy" id="1437875"/>
    <lineage>
        <taxon>Bacteria</taxon>
        <taxon>Bacillati</taxon>
        <taxon>Actinomycetota</taxon>
        <taxon>Actinomycetes</taxon>
        <taxon>Mycobacteriales</taxon>
        <taxon>Corynebacteriaceae</taxon>
        <taxon>Corynebacterium</taxon>
    </lineage>
</organism>
<dbReference type="PANTHER" id="PTHR12128">
    <property type="entry name" value="DIHYDRODIPICOLINATE SYNTHASE"/>
    <property type="match status" value="1"/>
</dbReference>
<dbReference type="EMBL" id="CP009247">
    <property type="protein sequence ID" value="APT88000.1"/>
    <property type="molecule type" value="Genomic_DNA"/>
</dbReference>
<evidence type="ECO:0000256" key="6">
    <source>
        <dbReference type="PIRSR" id="PIRSR001365-2"/>
    </source>
</evidence>
<evidence type="ECO:0000256" key="4">
    <source>
        <dbReference type="PIRNR" id="PIRNR001365"/>
    </source>
</evidence>
<dbReference type="InterPro" id="IPR020625">
    <property type="entry name" value="Schiff_base-form_aldolases_AS"/>
</dbReference>
<protein>
    <submittedName>
        <fullName evidence="7">Glucose dehydrogenase</fullName>
    </submittedName>
</protein>
<feature type="active site" description="Proton donor/acceptor" evidence="5">
    <location>
        <position position="133"/>
    </location>
</feature>
<dbReference type="Proteomes" id="UP000185434">
    <property type="component" value="Chromosome"/>
</dbReference>
<name>A0A1L7CQ73_9CORY</name>
<dbReference type="InterPro" id="IPR002220">
    <property type="entry name" value="DapA-like"/>
</dbReference>
<feature type="binding site" evidence="6">
    <location>
        <position position="207"/>
    </location>
    <ligand>
        <name>pyruvate</name>
        <dbReference type="ChEBI" id="CHEBI:15361"/>
    </ligand>
</feature>
<dbReference type="STRING" id="1437875.CFRA_00365"/>
<dbReference type="InterPro" id="IPR013785">
    <property type="entry name" value="Aldolase_TIM"/>
</dbReference>
<evidence type="ECO:0000256" key="2">
    <source>
        <dbReference type="ARBA" id="ARBA00023239"/>
    </source>
</evidence>
<keyword evidence="3" id="KW-0704">Schiff base</keyword>
<dbReference type="GO" id="GO:0044281">
    <property type="term" value="P:small molecule metabolic process"/>
    <property type="evidence" value="ECO:0007669"/>
    <property type="project" value="UniProtKB-ARBA"/>
</dbReference>
<dbReference type="KEGG" id="cfk:CFRA_00365"/>
<dbReference type="AlphaFoldDB" id="A0A1L7CQ73"/>
<gene>
    <name evidence="7" type="ORF">CFRA_00365</name>
</gene>
<keyword evidence="2 4" id="KW-0456">Lyase</keyword>
<proteinExistence type="inferred from homology"/>
<dbReference type="GO" id="GO:0008840">
    <property type="term" value="F:4-hydroxy-tetrahydrodipicolinate synthase activity"/>
    <property type="evidence" value="ECO:0007669"/>
    <property type="project" value="TreeGrafter"/>
</dbReference>